<evidence type="ECO:0000259" key="7">
    <source>
        <dbReference type="Pfam" id="PF14680"/>
    </source>
</evidence>
<feature type="region of interest" description="Disordered" evidence="1">
    <location>
        <begin position="631"/>
        <end position="651"/>
    </location>
</feature>
<dbReference type="PANTHER" id="PTHR21818:SF0">
    <property type="entry name" value="FANCONI ANEMIA GROUP I PROTEIN"/>
    <property type="match status" value="1"/>
</dbReference>
<dbReference type="InterPro" id="IPR029315">
    <property type="entry name" value="FANCI_S2"/>
</dbReference>
<dbReference type="AlphaFoldDB" id="A0ABD2NFF7"/>
<feature type="domain" description="FANCI solenoid 2" evidence="3">
    <location>
        <begin position="232"/>
        <end position="383"/>
    </location>
</feature>
<evidence type="ECO:0000259" key="6">
    <source>
        <dbReference type="Pfam" id="PF14679"/>
    </source>
</evidence>
<accession>A0ABD2NFF7</accession>
<dbReference type="PANTHER" id="PTHR21818">
    <property type="entry name" value="BC025462 PROTEIN"/>
    <property type="match status" value="1"/>
</dbReference>
<proteinExistence type="predicted"/>
<feature type="domain" description="FANCI solenoid 3" evidence="4">
    <location>
        <begin position="670"/>
        <end position="865"/>
    </location>
</feature>
<comment type="caution">
    <text evidence="8">The sequence shown here is derived from an EMBL/GenBank/DDBJ whole genome shotgun (WGS) entry which is preliminary data.</text>
</comment>
<feature type="domain" description="FANCI helical" evidence="6">
    <location>
        <begin position="141"/>
        <end position="223"/>
    </location>
</feature>
<dbReference type="InterPro" id="IPR026171">
    <property type="entry name" value="FANCI"/>
</dbReference>
<dbReference type="EMBL" id="JABFTP020000103">
    <property type="protein sequence ID" value="KAL3277410.1"/>
    <property type="molecule type" value="Genomic_DNA"/>
</dbReference>
<feature type="compositionally biased region" description="Basic residues" evidence="1">
    <location>
        <begin position="631"/>
        <end position="640"/>
    </location>
</feature>
<dbReference type="Pfam" id="PF14676">
    <property type="entry name" value="FANCI_S2"/>
    <property type="match status" value="1"/>
</dbReference>
<feature type="region of interest" description="Disordered" evidence="1">
    <location>
        <begin position="1126"/>
        <end position="1183"/>
    </location>
</feature>
<evidence type="ECO:0000313" key="9">
    <source>
        <dbReference type="Proteomes" id="UP001516400"/>
    </source>
</evidence>
<name>A0ABD2NFF7_9CUCU</name>
<dbReference type="InterPro" id="IPR029310">
    <property type="entry name" value="FANCI_HD1"/>
</dbReference>
<evidence type="ECO:0000256" key="1">
    <source>
        <dbReference type="SAM" id="MobiDB-lite"/>
    </source>
</evidence>
<evidence type="ECO:0000313" key="8">
    <source>
        <dbReference type="EMBL" id="KAL3277410.1"/>
    </source>
</evidence>
<keyword evidence="9" id="KW-1185">Reference proteome</keyword>
<organism evidence="8 9">
    <name type="scientific">Cryptolaemus montrouzieri</name>
    <dbReference type="NCBI Taxonomy" id="559131"/>
    <lineage>
        <taxon>Eukaryota</taxon>
        <taxon>Metazoa</taxon>
        <taxon>Ecdysozoa</taxon>
        <taxon>Arthropoda</taxon>
        <taxon>Hexapoda</taxon>
        <taxon>Insecta</taxon>
        <taxon>Pterygota</taxon>
        <taxon>Neoptera</taxon>
        <taxon>Endopterygota</taxon>
        <taxon>Coleoptera</taxon>
        <taxon>Polyphaga</taxon>
        <taxon>Cucujiformia</taxon>
        <taxon>Coccinelloidea</taxon>
        <taxon>Coccinellidae</taxon>
        <taxon>Scymninae</taxon>
        <taxon>Scymnini</taxon>
        <taxon>Cryptolaemus</taxon>
    </lineage>
</organism>
<evidence type="ECO:0000259" key="4">
    <source>
        <dbReference type="Pfam" id="PF14677"/>
    </source>
</evidence>
<dbReference type="InterPro" id="IPR029313">
    <property type="entry name" value="FANCI_S3"/>
</dbReference>
<dbReference type="Pfam" id="PF14678">
    <property type="entry name" value="FANCI_S4"/>
    <property type="match status" value="1"/>
</dbReference>
<feature type="compositionally biased region" description="Acidic residues" evidence="1">
    <location>
        <begin position="1142"/>
        <end position="1156"/>
    </location>
</feature>
<feature type="domain" description="FANCI helical" evidence="7">
    <location>
        <begin position="405"/>
        <end position="628"/>
    </location>
</feature>
<dbReference type="InterPro" id="IPR029314">
    <property type="entry name" value="FANCI_S4"/>
</dbReference>
<evidence type="ECO:0008006" key="10">
    <source>
        <dbReference type="Google" id="ProtNLM"/>
    </source>
</evidence>
<dbReference type="Pfam" id="PF14675">
    <property type="entry name" value="FANCI_S1"/>
    <property type="match status" value="1"/>
</dbReference>
<feature type="domain" description="FANCI solenoid 1" evidence="2">
    <location>
        <begin position="1"/>
        <end position="134"/>
    </location>
</feature>
<evidence type="ECO:0000259" key="5">
    <source>
        <dbReference type="Pfam" id="PF14678"/>
    </source>
</evidence>
<dbReference type="Pfam" id="PF14677">
    <property type="entry name" value="FANCI_S3"/>
    <property type="match status" value="1"/>
</dbReference>
<protein>
    <recommendedName>
        <fullName evidence="10">Fanconi anemia group I protein</fullName>
    </recommendedName>
</protein>
<gene>
    <name evidence="8" type="ORF">HHI36_012759</name>
</gene>
<dbReference type="Pfam" id="PF14679">
    <property type="entry name" value="FANCI_HD1"/>
    <property type="match status" value="1"/>
</dbReference>
<dbReference type="InterPro" id="IPR029312">
    <property type="entry name" value="FANCI_HD2"/>
</dbReference>
<evidence type="ECO:0000259" key="2">
    <source>
        <dbReference type="Pfam" id="PF14675"/>
    </source>
</evidence>
<evidence type="ECO:0000259" key="3">
    <source>
        <dbReference type="Pfam" id="PF14676"/>
    </source>
</evidence>
<dbReference type="InterPro" id="IPR029308">
    <property type="entry name" value="FANCI_S1"/>
</dbReference>
<dbReference type="Pfam" id="PF14680">
    <property type="entry name" value="FANCI_HD2"/>
    <property type="match status" value="1"/>
</dbReference>
<sequence>MTGKEFKKQLLNTLCMLQWTPERVTAIASMFLDIPLTKDEHLQVINKLTSYIEKLTSQELPGFVFQLLKLCRDHHFKLVVVKLQTYFGMRIYDMSSIISCSSSDTVDLDGIESASHQDLIEAESTVLYHIHSFATMSSNSIKEYLLHLKNLIKTPEFILHPFQLTILLIISTVQYYEEKVFEVLKPCISRCYNELHKKETSLWFRDMIPIFTNIESIFTQVLNASMKDRDTVLQGMVNFAFVLLNIKSGLPLIFIDPIAEKEWNLGILILLKIVRHKRNKGGVIVKELINNVLTDQNVTQYIECLYLLSRNLTLILLENQSCVIEIMEDLIQVPGATAIQLLDAIVPLTKVSSTIRDHLILLLRKALYSSKTETRQMAVVGYIKLLTTLKIVDAASLSQLSGSMSSFSSGHSLFTQLSLNRSSQCSQNSFSNEALSLEILSILKRCLMQKLQVRNQLYEGLVEAVNHNPEIKIPVLDVLWLHFSNYYVTEEDSLPPLNFSRISITKDIDVIQQESFGKLLHVIGLILSLQEENDDSVSTIQKFKKVMESCCDRMMICELIHFDLDDGTDLSDIVPESKQKVYVLQEALRVYEALIAYKLNSWNNSSERNGTQIVSLFQGYNRLVHFSKNIGKSKKERKKKNDSSSSILSNNTTLKKEQKNNFVFKMPDTILDFRTVIRALKLLQMPVVEWTTMQDANIVKSKREVHRHFFQSLNYMLTHMKSKKHRDSQAVKDDFKNIVDVAEVIYSRCIKTLNIFIDFDCSSAVLAAECFHAILNCISSSHKTNLLLFLRKICEKENESLVPCLSEVIKVYQNLFEMDEDLESEDPEVKKLPLIFINTLTLLSTFIPSESTSLSIEFYDWIKILQKINQYKKGIKLLDEVICSMGANLDTTRDVQPEAEKFTMINELTLQNAYICITNTIKALLDEIDWVISRLKSEYVIVSFVDDANNFRSEKENLLAKEKGISCQLCFIVTVLENLMTISIQPGNLADALFKNISQFYITLTNFTKYFNSRSTRTNPAFQSSRFEKLVKYIGRGLSPNVNALILFLEEESKKEQATQTKKKTEKTISMKTKILKDTRSIPKIVYGMEQFSNSIMQLSNKTKIDLSKHIGQGTTRDFRIMVSELDTQQENVSRDISREENSDDSESINEDEEDERNQNRDPESEEAEEEQQSPPMKKSRKS</sequence>
<feature type="domain" description="FANCI solenoid 4" evidence="5">
    <location>
        <begin position="891"/>
        <end position="1126"/>
    </location>
</feature>
<dbReference type="Proteomes" id="UP001516400">
    <property type="component" value="Unassembled WGS sequence"/>
</dbReference>
<reference evidence="8 9" key="1">
    <citation type="journal article" date="2021" name="BMC Biol.">
        <title>Horizontally acquired antibacterial genes associated with adaptive radiation of ladybird beetles.</title>
        <authorList>
            <person name="Li H.S."/>
            <person name="Tang X.F."/>
            <person name="Huang Y.H."/>
            <person name="Xu Z.Y."/>
            <person name="Chen M.L."/>
            <person name="Du X.Y."/>
            <person name="Qiu B.Y."/>
            <person name="Chen P.T."/>
            <person name="Zhang W."/>
            <person name="Slipinski A."/>
            <person name="Escalona H.E."/>
            <person name="Waterhouse R.M."/>
            <person name="Zwick A."/>
            <person name="Pang H."/>
        </authorList>
    </citation>
    <scope>NUCLEOTIDE SEQUENCE [LARGE SCALE GENOMIC DNA]</scope>
    <source>
        <strain evidence="8">SYSU2018</strain>
    </source>
</reference>